<protein>
    <submittedName>
        <fullName evidence="2">Uncharacterized protein</fullName>
    </submittedName>
</protein>
<name>A0A975CRH8_9FLAO</name>
<dbReference type="RefSeq" id="WP_208080325.1">
    <property type="nucleotide sequence ID" value="NZ_CP071869.1"/>
</dbReference>
<keyword evidence="1" id="KW-0175">Coiled coil</keyword>
<feature type="coiled-coil region" evidence="1">
    <location>
        <begin position="41"/>
        <end position="68"/>
    </location>
</feature>
<sequence>MKNIVILLITLFVFGCKSQNMKSDSDKVLKDGFISYNFKVNADQKELSNELEKMYEEAETKEDSLMVKGLIAGSLKALNKFKDLSFEENYFFINDTVIINTVEQETIFIPKTFTKYVDWKKGRFKRKYISKMDSLYKTWDTSYDIKVDKNDKKIINNIEGYKLIITETRIGSYDTYVNISELYVSDLYKFPFNHYDFLKLKRKSNLSGLILECKSYLIETPNLFNSHTLKEFNTSKQKSNLIDLSKFDSVE</sequence>
<reference evidence="2 3" key="1">
    <citation type="submission" date="2021-03" db="EMBL/GenBank/DDBJ databases">
        <title>Complete genome of Polaribacter_sp.SM13.</title>
        <authorList>
            <person name="Jeong S.W."/>
            <person name="Bae J.W."/>
        </authorList>
    </citation>
    <scope>NUCLEOTIDE SEQUENCE [LARGE SCALE GENOMIC DNA]</scope>
    <source>
        <strain evidence="2 3">SM13</strain>
    </source>
</reference>
<gene>
    <name evidence="2" type="ORF">J3359_08855</name>
</gene>
<keyword evidence="3" id="KW-1185">Reference proteome</keyword>
<proteinExistence type="predicted"/>
<organism evidence="2 3">
    <name type="scientific">Polaribacter cellanae</name>
    <dbReference type="NCBI Taxonomy" id="2818493"/>
    <lineage>
        <taxon>Bacteria</taxon>
        <taxon>Pseudomonadati</taxon>
        <taxon>Bacteroidota</taxon>
        <taxon>Flavobacteriia</taxon>
        <taxon>Flavobacteriales</taxon>
        <taxon>Flavobacteriaceae</taxon>
    </lineage>
</organism>
<evidence type="ECO:0000313" key="3">
    <source>
        <dbReference type="Proteomes" id="UP000663920"/>
    </source>
</evidence>
<accession>A0A975CRH8</accession>
<evidence type="ECO:0000313" key="2">
    <source>
        <dbReference type="EMBL" id="QTE24353.1"/>
    </source>
</evidence>
<dbReference type="Proteomes" id="UP000663920">
    <property type="component" value="Chromosome"/>
</dbReference>
<dbReference type="PROSITE" id="PS51257">
    <property type="entry name" value="PROKAR_LIPOPROTEIN"/>
    <property type="match status" value="1"/>
</dbReference>
<dbReference type="AlphaFoldDB" id="A0A975CRH8"/>
<dbReference type="KEGG" id="pcea:J3359_08855"/>
<dbReference type="EMBL" id="CP071869">
    <property type="protein sequence ID" value="QTE24353.1"/>
    <property type="molecule type" value="Genomic_DNA"/>
</dbReference>
<evidence type="ECO:0000256" key="1">
    <source>
        <dbReference type="SAM" id="Coils"/>
    </source>
</evidence>